<accession>A0A6G9VS69</accession>
<dbReference type="Proteomes" id="UP000502831">
    <property type="component" value="Chromosome"/>
</dbReference>
<dbReference type="InterPro" id="IPR049886">
    <property type="entry name" value="CFI_box_CTERM_dom"/>
</dbReference>
<proteinExistence type="predicted"/>
<dbReference type="Gene3D" id="1.25.40.10">
    <property type="entry name" value="Tetratricopeptide repeat domain"/>
    <property type="match status" value="2"/>
</dbReference>
<sequence>MHLFLKRFFSFLIAFIPTFMLADINDEISAAHLLIYQGKYAQAETTYTQLMTPASEEFIAGTALVDMLHFYRGTARLIQHKNQSAQEDIEAALHPQSSMMYDDTGYMLRARLRLMQGDTKGAFEDYDALLKTTQKGIANGYRLSMALAQRGWAYILLGEQEAAKKDFLAAIATETTMIGMELNSLQKPFWQAVVQEIIPLVGTHNDVLIIKTLDDILKKQQLTTYPFTDDRSVHDERNFSNVILMYEVYGPAFLLREKIQKEKAQTYQANVNTLFASAQQSLLKGDKLGAFNSFVNAFQHSAPEDQTSRTTAVQGMSGIIRSGFTPPAPTESSRKLAIKAQVVAQEKAYQEAIELYAQAINETPWVANFYYDHALLIAEAVQKSDDYNAAIAEMKRFILLSTNALEIREAQDRIYQWEVKRDRSAQKQNAAPQGPHLSSSATGSSSDCFIATAAYGSFLDPHVVTLRHFRDRYLLTNAPGQWVVENYYHYSPPIADSIRKNSALRLLTQMVLTPIVFCIEYPIFLSILISSFGLLFWFKKRSSRFIIR</sequence>
<dbReference type="EMBL" id="CP039734">
    <property type="protein sequence ID" value="QIR75808.1"/>
    <property type="molecule type" value="Genomic_DNA"/>
</dbReference>
<organism evidence="1 2">
    <name type="scientific">Sulfurospirillum diekertiae</name>
    <dbReference type="NCBI Taxonomy" id="1854492"/>
    <lineage>
        <taxon>Bacteria</taxon>
        <taxon>Pseudomonadati</taxon>
        <taxon>Campylobacterota</taxon>
        <taxon>Epsilonproteobacteria</taxon>
        <taxon>Campylobacterales</taxon>
        <taxon>Sulfurospirillaceae</taxon>
        <taxon>Sulfurospirillum</taxon>
    </lineage>
</organism>
<dbReference type="RefSeq" id="WP_167749722.1">
    <property type="nucleotide sequence ID" value="NZ_CP039734.2"/>
</dbReference>
<protein>
    <submittedName>
        <fullName evidence="1">Uncharacterized protein</fullName>
    </submittedName>
</protein>
<dbReference type="InterPro" id="IPR011990">
    <property type="entry name" value="TPR-like_helical_dom_sf"/>
</dbReference>
<reference evidence="1 2" key="1">
    <citation type="journal article" date="2017" name="Environ. Sci. Technol.">
        <title>Organohalide Respiration with Chlorinated Ethenes under Low pH Conditions.</title>
        <authorList>
            <person name="Yang Y."/>
            <person name="Capiro N.L."/>
            <person name="Marcet T.F."/>
            <person name="Yan J."/>
            <person name="Pennell K.D."/>
            <person name="Loffler F.E."/>
        </authorList>
    </citation>
    <scope>NUCLEOTIDE SEQUENCE [LARGE SCALE GENOMIC DNA]</scope>
    <source>
        <strain evidence="1 2">ACSDCE</strain>
    </source>
</reference>
<dbReference type="AlphaFoldDB" id="A0A6G9VS69"/>
<evidence type="ECO:0000313" key="1">
    <source>
        <dbReference type="EMBL" id="QIR75808.1"/>
    </source>
</evidence>
<dbReference type="NCBIfam" id="NF041770">
    <property type="entry name" value="CFI_box_CTERM"/>
    <property type="match status" value="1"/>
</dbReference>
<gene>
    <name evidence="1" type="ORF">FA584_06105</name>
</gene>
<name>A0A6G9VS69_9BACT</name>
<evidence type="ECO:0000313" key="2">
    <source>
        <dbReference type="Proteomes" id="UP000502831"/>
    </source>
</evidence>
<dbReference type="SUPFAM" id="SSF48452">
    <property type="entry name" value="TPR-like"/>
    <property type="match status" value="1"/>
</dbReference>